<dbReference type="InterPro" id="IPR011604">
    <property type="entry name" value="PDDEXK-like_dom_sf"/>
</dbReference>
<keyword evidence="5 14" id="KW-0347">Helicase</keyword>
<evidence type="ECO:0000256" key="6">
    <source>
        <dbReference type="ARBA" id="ARBA00022839"/>
    </source>
</evidence>
<dbReference type="Proteomes" id="UP000824220">
    <property type="component" value="Unassembled WGS sequence"/>
</dbReference>
<comment type="catalytic activity">
    <reaction evidence="11">
        <text>Couples ATP hydrolysis with the unwinding of duplex DNA by translocating in the 3'-5' direction.</text>
        <dbReference type="EC" id="5.6.2.4"/>
    </reaction>
</comment>
<dbReference type="InterPro" id="IPR014016">
    <property type="entry name" value="UvrD-like_ATP-bd"/>
</dbReference>
<dbReference type="PANTHER" id="PTHR11070">
    <property type="entry name" value="UVRD / RECB / PCRA DNA HELICASE FAMILY MEMBER"/>
    <property type="match status" value="1"/>
</dbReference>
<dbReference type="AlphaFoldDB" id="A0A9D2H4C9"/>
<dbReference type="CDD" id="cd17932">
    <property type="entry name" value="DEXQc_UvrD"/>
    <property type="match status" value="1"/>
</dbReference>
<evidence type="ECO:0000256" key="14">
    <source>
        <dbReference type="PROSITE-ProRule" id="PRU00560"/>
    </source>
</evidence>
<evidence type="ECO:0000256" key="10">
    <source>
        <dbReference type="ARBA" id="ARBA00023235"/>
    </source>
</evidence>
<keyword evidence="9" id="KW-0234">DNA repair</keyword>
<dbReference type="InterPro" id="IPR011335">
    <property type="entry name" value="Restrct_endonuc-II-like"/>
</dbReference>
<accession>A0A9D2H4C9</accession>
<evidence type="ECO:0000313" key="17">
    <source>
        <dbReference type="EMBL" id="HJA03506.1"/>
    </source>
</evidence>
<dbReference type="GO" id="GO:0003677">
    <property type="term" value="F:DNA binding"/>
    <property type="evidence" value="ECO:0007669"/>
    <property type="project" value="UniProtKB-KW"/>
</dbReference>
<dbReference type="PROSITE" id="PS51198">
    <property type="entry name" value="UVRD_HELICASE_ATP_BIND"/>
    <property type="match status" value="1"/>
</dbReference>
<evidence type="ECO:0000256" key="8">
    <source>
        <dbReference type="ARBA" id="ARBA00023125"/>
    </source>
</evidence>
<evidence type="ECO:0000256" key="9">
    <source>
        <dbReference type="ARBA" id="ARBA00023204"/>
    </source>
</evidence>
<evidence type="ECO:0000259" key="15">
    <source>
        <dbReference type="PROSITE" id="PS51198"/>
    </source>
</evidence>
<gene>
    <name evidence="17" type="ORF">H9800_01415</name>
</gene>
<dbReference type="Gene3D" id="3.90.320.10">
    <property type="match status" value="1"/>
</dbReference>
<evidence type="ECO:0000256" key="12">
    <source>
        <dbReference type="ARBA" id="ARBA00034808"/>
    </source>
</evidence>
<dbReference type="Pfam" id="PF12705">
    <property type="entry name" value="PDDEXK_1"/>
    <property type="match status" value="1"/>
</dbReference>
<evidence type="ECO:0000256" key="7">
    <source>
        <dbReference type="ARBA" id="ARBA00022840"/>
    </source>
</evidence>
<evidence type="ECO:0000256" key="5">
    <source>
        <dbReference type="ARBA" id="ARBA00022806"/>
    </source>
</evidence>
<feature type="domain" description="UvrD-like helicase C-terminal" evidence="16">
    <location>
        <begin position="397"/>
        <end position="715"/>
    </location>
</feature>
<dbReference type="InterPro" id="IPR027417">
    <property type="entry name" value="P-loop_NTPase"/>
</dbReference>
<dbReference type="SUPFAM" id="SSF52980">
    <property type="entry name" value="Restriction endonuclease-like"/>
    <property type="match status" value="1"/>
</dbReference>
<evidence type="ECO:0000256" key="2">
    <source>
        <dbReference type="ARBA" id="ARBA00022741"/>
    </source>
</evidence>
<keyword evidence="7 14" id="KW-0067">ATP-binding</keyword>
<dbReference type="EMBL" id="DXAM01000021">
    <property type="protein sequence ID" value="HJA03506.1"/>
    <property type="molecule type" value="Genomic_DNA"/>
</dbReference>
<evidence type="ECO:0000259" key="16">
    <source>
        <dbReference type="PROSITE" id="PS51217"/>
    </source>
</evidence>
<protein>
    <recommendedName>
        <fullName evidence="12">DNA 3'-5' helicase</fullName>
        <ecNumber evidence="12">5.6.2.4</ecNumber>
    </recommendedName>
</protein>
<reference evidence="17" key="2">
    <citation type="submission" date="2021-04" db="EMBL/GenBank/DDBJ databases">
        <authorList>
            <person name="Gilroy R."/>
        </authorList>
    </citation>
    <scope>NUCLEOTIDE SEQUENCE</scope>
    <source>
        <strain evidence="17">ChiHjej8B7-3636</strain>
    </source>
</reference>
<keyword evidence="1" id="KW-0540">Nuclease</keyword>
<dbReference type="PROSITE" id="PS51217">
    <property type="entry name" value="UVRD_HELICASE_CTER"/>
    <property type="match status" value="1"/>
</dbReference>
<keyword evidence="2 14" id="KW-0547">Nucleotide-binding</keyword>
<sequence length="1138" mass="124960">MTFTPGLGLSADVLARALDLFPPTPDQARVVESAASPALVVAGAGSGKTETMSMRVLWLVANGHVRADEILGLTFTRKAAGELAERIGERLAQLDEYGRRGLLPHLSDIVASDEFARLDGVKDPLQRRAIIRDVIEIFARRVGHEPDDAAIADDLLDRPRVSTYNAFADAIVRENAARIGRDPDAAMLSDSSAWIVARRVAVRAEGIGLEEMDGTLGPLVDAIRSLSAEMLDHRADPHAVRRYAARQAAEFAPFVDDALAKPRSWESAHRALTALPTFLDLVAEYEAEKSRRGVLEFANQVSGALDVVEAAPDVVVQLREQYRVVLLDEYQDTSVLQTRLLAALFGDSAVMAVGDPNQAIYGWRGASADNIPSFPDDFAREEPVQRFELMTSWRNDASILTAANRLVRSFRLPPRTGVSELAQRGGAGAGEVDVRYPRTIDDEAAQVAEWFAERRARHTGRDPLTGAVLFRSKAHMQKFADALGERGIPHRILGLGGLLSVPEVTDVVSALRVVHDPLQGSALIRILVGPRFAVGVADMGALHDLAVSLAKRDSALAPLSDEVTQRVRDSAGVDEQVSIIDALDFVRRSRPDHGFFSAFTREGLARLTEAGEMFDRLRRASSQPVPDLIRLIEQELRLDIELPANESRGAARTAAAQLRAFVDEVRGFLAVDERGTLGSVLSWLDHAEKKDDMAPRSEAPEPGVVQLLTVHGSKGLEWDAVAVVRMVANEFPGSIKNKAGGFRLGSLPNAFRGDAAALPAFDWAAPAVIPDDTALRAETKQLKAAFDAYEQGNRDHHADEERRLAYVAVTRAKRHLLLTGSYWAGQAAPRNPGEYLVEILEALGRDPLPVMTKNPETKAYDDENPYAGEGATIAWPLDALGARRARVAAAADAVRRAAPAEPSPELRRLLEERAQRDASRAMPVPTRVPASKFKDYVVGFDETISALARPMPERPYRQTRLGTLFHQWVEQRSGLTGGAASTDDALWDIDDGEEWAATTSATDDDARDLAALREKFERSEWAGLQPIEVETEVDFPLTLDEGEPPHIMICKLDAVYRRGDRIEIVDWKTGKAPRTSAERADRMLQLALYRLAYHRRHGVPLDQIDVALFYVADELVLRDERAMEEHELVARWRSARAG</sequence>
<dbReference type="Pfam" id="PF13361">
    <property type="entry name" value="UvrD_C"/>
    <property type="match status" value="1"/>
</dbReference>
<evidence type="ECO:0000313" key="18">
    <source>
        <dbReference type="Proteomes" id="UP000824220"/>
    </source>
</evidence>
<dbReference type="InterPro" id="IPR014017">
    <property type="entry name" value="DNA_helicase_UvrD-like_C"/>
</dbReference>
<dbReference type="GO" id="GO:0005524">
    <property type="term" value="F:ATP binding"/>
    <property type="evidence" value="ECO:0007669"/>
    <property type="project" value="UniProtKB-UniRule"/>
</dbReference>
<keyword evidence="4 14" id="KW-0378">Hydrolase</keyword>
<dbReference type="PANTHER" id="PTHR11070:SF55">
    <property type="entry name" value="DNA 3'-5' HELICASE"/>
    <property type="match status" value="1"/>
</dbReference>
<keyword evidence="8" id="KW-0238">DNA-binding</keyword>
<keyword evidence="3" id="KW-0227">DNA damage</keyword>
<evidence type="ECO:0000256" key="4">
    <source>
        <dbReference type="ARBA" id="ARBA00022801"/>
    </source>
</evidence>
<dbReference type="GO" id="GO:0033202">
    <property type="term" value="C:DNA helicase complex"/>
    <property type="evidence" value="ECO:0007669"/>
    <property type="project" value="TreeGrafter"/>
</dbReference>
<dbReference type="InterPro" id="IPR000212">
    <property type="entry name" value="DNA_helicase_UvrD/REP"/>
</dbReference>
<dbReference type="GO" id="GO:0000725">
    <property type="term" value="P:recombinational repair"/>
    <property type="evidence" value="ECO:0007669"/>
    <property type="project" value="TreeGrafter"/>
</dbReference>
<comment type="catalytic activity">
    <reaction evidence="13">
        <text>ATP + H2O = ADP + phosphate + H(+)</text>
        <dbReference type="Rhea" id="RHEA:13065"/>
        <dbReference type="ChEBI" id="CHEBI:15377"/>
        <dbReference type="ChEBI" id="CHEBI:15378"/>
        <dbReference type="ChEBI" id="CHEBI:30616"/>
        <dbReference type="ChEBI" id="CHEBI:43474"/>
        <dbReference type="ChEBI" id="CHEBI:456216"/>
        <dbReference type="EC" id="5.6.2.4"/>
    </reaction>
</comment>
<name>A0A9D2H4C9_9MICO</name>
<dbReference type="EC" id="5.6.2.4" evidence="12"/>
<comment type="caution">
    <text evidence="17">The sequence shown here is derived from an EMBL/GenBank/DDBJ whole genome shotgun (WGS) entry which is preliminary data.</text>
</comment>
<dbReference type="Gene3D" id="1.10.486.10">
    <property type="entry name" value="PCRA, domain 4"/>
    <property type="match status" value="1"/>
</dbReference>
<dbReference type="Pfam" id="PF00580">
    <property type="entry name" value="UvrD-helicase"/>
    <property type="match status" value="1"/>
</dbReference>
<organism evidence="17 18">
    <name type="scientific">Candidatus Microbacterium stercoravium</name>
    <dbReference type="NCBI Taxonomy" id="2838697"/>
    <lineage>
        <taxon>Bacteria</taxon>
        <taxon>Bacillati</taxon>
        <taxon>Actinomycetota</taxon>
        <taxon>Actinomycetes</taxon>
        <taxon>Micrococcales</taxon>
        <taxon>Microbacteriaceae</taxon>
        <taxon>Microbacterium</taxon>
    </lineage>
</organism>
<dbReference type="GO" id="GO:0004527">
    <property type="term" value="F:exonuclease activity"/>
    <property type="evidence" value="ECO:0007669"/>
    <property type="project" value="UniProtKB-KW"/>
</dbReference>
<evidence type="ECO:0000256" key="3">
    <source>
        <dbReference type="ARBA" id="ARBA00022763"/>
    </source>
</evidence>
<evidence type="ECO:0000256" key="11">
    <source>
        <dbReference type="ARBA" id="ARBA00034617"/>
    </source>
</evidence>
<keyword evidence="6" id="KW-0269">Exonuclease</keyword>
<evidence type="ECO:0000256" key="1">
    <source>
        <dbReference type="ARBA" id="ARBA00022722"/>
    </source>
</evidence>
<proteinExistence type="predicted"/>
<feature type="domain" description="UvrD-like helicase ATP-binding" evidence="15">
    <location>
        <begin position="21"/>
        <end position="396"/>
    </location>
</feature>
<evidence type="ECO:0000256" key="13">
    <source>
        <dbReference type="ARBA" id="ARBA00048988"/>
    </source>
</evidence>
<feature type="binding site" evidence="14">
    <location>
        <begin position="42"/>
        <end position="49"/>
    </location>
    <ligand>
        <name>ATP</name>
        <dbReference type="ChEBI" id="CHEBI:30616"/>
    </ligand>
</feature>
<dbReference type="GO" id="GO:0005829">
    <property type="term" value="C:cytosol"/>
    <property type="evidence" value="ECO:0007669"/>
    <property type="project" value="TreeGrafter"/>
</dbReference>
<dbReference type="SUPFAM" id="SSF52540">
    <property type="entry name" value="P-loop containing nucleoside triphosphate hydrolases"/>
    <property type="match status" value="1"/>
</dbReference>
<keyword evidence="10" id="KW-0413">Isomerase</keyword>
<reference evidence="17" key="1">
    <citation type="journal article" date="2021" name="PeerJ">
        <title>Extensive microbial diversity within the chicken gut microbiome revealed by metagenomics and culture.</title>
        <authorList>
            <person name="Gilroy R."/>
            <person name="Ravi A."/>
            <person name="Getino M."/>
            <person name="Pursley I."/>
            <person name="Horton D.L."/>
            <person name="Alikhan N.F."/>
            <person name="Baker D."/>
            <person name="Gharbi K."/>
            <person name="Hall N."/>
            <person name="Watson M."/>
            <person name="Adriaenssens E.M."/>
            <person name="Foster-Nyarko E."/>
            <person name="Jarju S."/>
            <person name="Secka A."/>
            <person name="Antonio M."/>
            <person name="Oren A."/>
            <person name="Chaudhuri R.R."/>
            <person name="La Ragione R."/>
            <person name="Hildebrand F."/>
            <person name="Pallen M.J."/>
        </authorList>
    </citation>
    <scope>NUCLEOTIDE SEQUENCE</scope>
    <source>
        <strain evidence="17">ChiHjej8B7-3636</strain>
    </source>
</reference>
<dbReference type="GO" id="GO:0043138">
    <property type="term" value="F:3'-5' DNA helicase activity"/>
    <property type="evidence" value="ECO:0007669"/>
    <property type="project" value="UniProtKB-EC"/>
</dbReference>
<dbReference type="InterPro" id="IPR038726">
    <property type="entry name" value="PDDEXK_AddAB-type"/>
</dbReference>
<dbReference type="Gene3D" id="3.40.50.300">
    <property type="entry name" value="P-loop containing nucleotide triphosphate hydrolases"/>
    <property type="match status" value="4"/>
</dbReference>